<evidence type="ECO:0000313" key="1">
    <source>
        <dbReference type="EMBL" id="OYR20287.1"/>
    </source>
</evidence>
<proteinExistence type="predicted"/>
<dbReference type="AlphaFoldDB" id="A0A256FZL5"/>
<dbReference type="Proteomes" id="UP000215590">
    <property type="component" value="Unassembled WGS sequence"/>
</dbReference>
<comment type="caution">
    <text evidence="1">The sequence shown here is derived from an EMBL/GenBank/DDBJ whole genome shotgun (WGS) entry which is preliminary data.</text>
</comment>
<name>A0A256FZL5_9HYPH</name>
<reference evidence="1 2" key="1">
    <citation type="submission" date="2017-07" db="EMBL/GenBank/DDBJ databases">
        <title>Phylogenetic study on the rhizospheric bacterium Ochrobactrum sp. A44.</title>
        <authorList>
            <person name="Krzyzanowska D.M."/>
            <person name="Ossowicki A."/>
            <person name="Rajewska M."/>
            <person name="Maciag T."/>
            <person name="Kaczynski Z."/>
            <person name="Czerwicka M."/>
            <person name="Jafra S."/>
        </authorList>
    </citation>
    <scope>NUCLEOTIDE SEQUENCE [LARGE SCALE GENOMIC DNA]</scope>
    <source>
        <strain evidence="1 2">DSM 7216</strain>
    </source>
</reference>
<gene>
    <name evidence="1" type="ORF">CEV31_1713</name>
</gene>
<protein>
    <submittedName>
        <fullName evidence="1">Uncharacterized protein</fullName>
    </submittedName>
</protein>
<organism evidence="1 2">
    <name type="scientific">Brucella thiophenivorans</name>
    <dbReference type="NCBI Taxonomy" id="571255"/>
    <lineage>
        <taxon>Bacteria</taxon>
        <taxon>Pseudomonadati</taxon>
        <taxon>Pseudomonadota</taxon>
        <taxon>Alphaproteobacteria</taxon>
        <taxon>Hyphomicrobiales</taxon>
        <taxon>Brucellaceae</taxon>
        <taxon>Brucella/Ochrobactrum group</taxon>
        <taxon>Brucella</taxon>
    </lineage>
</organism>
<accession>A0A256FZL5</accession>
<evidence type="ECO:0000313" key="2">
    <source>
        <dbReference type="Proteomes" id="UP000215590"/>
    </source>
</evidence>
<keyword evidence="2" id="KW-1185">Reference proteome</keyword>
<sequence>MRLLEHCPQGLSIAVTKSNIYRKERCFKSRPLHAVRFSR</sequence>
<dbReference type="EMBL" id="NNRJ01000015">
    <property type="protein sequence ID" value="OYR20287.1"/>
    <property type="molecule type" value="Genomic_DNA"/>
</dbReference>